<organism evidence="1 2">
    <name type="scientific">Auriscalpium vulgare</name>
    <dbReference type="NCBI Taxonomy" id="40419"/>
    <lineage>
        <taxon>Eukaryota</taxon>
        <taxon>Fungi</taxon>
        <taxon>Dikarya</taxon>
        <taxon>Basidiomycota</taxon>
        <taxon>Agaricomycotina</taxon>
        <taxon>Agaricomycetes</taxon>
        <taxon>Russulales</taxon>
        <taxon>Auriscalpiaceae</taxon>
        <taxon>Auriscalpium</taxon>
    </lineage>
</organism>
<sequence length="244" mass="27680">MSSTPPFVPPRRCYIVDMFSHEAAYYLFTNPLNFDPTTFRYSFWPDDRPDANLICLAGMPADAQDQPNSRLCVLDFSLSPGLGPVIPQRLWTPTGRVSNRQLQLPIWFFNISGGLGLPLVSAAAGHVEMLACAQERMEFGGAHSTHIRINWPGYDEWHRQVRTRDETAEQRPITRDRWARHVGRSVELFLQQCGTPTGYADPRWQVGPNGNIVRENIVVIGAVHVHAGSWQPILQLMYNNVYVH</sequence>
<dbReference type="Proteomes" id="UP000814033">
    <property type="component" value="Unassembled WGS sequence"/>
</dbReference>
<comment type="caution">
    <text evidence="1">The sequence shown here is derived from an EMBL/GenBank/DDBJ whole genome shotgun (WGS) entry which is preliminary data.</text>
</comment>
<name>A0ACB8RL40_9AGAM</name>
<reference evidence="1" key="1">
    <citation type="submission" date="2021-02" db="EMBL/GenBank/DDBJ databases">
        <authorList>
            <consortium name="DOE Joint Genome Institute"/>
            <person name="Ahrendt S."/>
            <person name="Looney B.P."/>
            <person name="Miyauchi S."/>
            <person name="Morin E."/>
            <person name="Drula E."/>
            <person name="Courty P.E."/>
            <person name="Chicoki N."/>
            <person name="Fauchery L."/>
            <person name="Kohler A."/>
            <person name="Kuo A."/>
            <person name="Labutti K."/>
            <person name="Pangilinan J."/>
            <person name="Lipzen A."/>
            <person name="Riley R."/>
            <person name="Andreopoulos W."/>
            <person name="He G."/>
            <person name="Johnson J."/>
            <person name="Barry K.W."/>
            <person name="Grigoriev I.V."/>
            <person name="Nagy L."/>
            <person name="Hibbett D."/>
            <person name="Henrissat B."/>
            <person name="Matheny P.B."/>
            <person name="Labbe J."/>
            <person name="Martin F."/>
        </authorList>
    </citation>
    <scope>NUCLEOTIDE SEQUENCE</scope>
    <source>
        <strain evidence="1">FP105234-sp</strain>
    </source>
</reference>
<evidence type="ECO:0000313" key="1">
    <source>
        <dbReference type="EMBL" id="KAI0044765.1"/>
    </source>
</evidence>
<accession>A0ACB8RL40</accession>
<reference evidence="1" key="2">
    <citation type="journal article" date="2022" name="New Phytol.">
        <title>Evolutionary transition to the ectomycorrhizal habit in the genomes of a hyperdiverse lineage of mushroom-forming fungi.</title>
        <authorList>
            <person name="Looney B."/>
            <person name="Miyauchi S."/>
            <person name="Morin E."/>
            <person name="Drula E."/>
            <person name="Courty P.E."/>
            <person name="Kohler A."/>
            <person name="Kuo A."/>
            <person name="LaButti K."/>
            <person name="Pangilinan J."/>
            <person name="Lipzen A."/>
            <person name="Riley R."/>
            <person name="Andreopoulos W."/>
            <person name="He G."/>
            <person name="Johnson J."/>
            <person name="Nolan M."/>
            <person name="Tritt A."/>
            <person name="Barry K.W."/>
            <person name="Grigoriev I.V."/>
            <person name="Nagy L.G."/>
            <person name="Hibbett D."/>
            <person name="Henrissat B."/>
            <person name="Matheny P.B."/>
            <person name="Labbe J."/>
            <person name="Martin F.M."/>
        </authorList>
    </citation>
    <scope>NUCLEOTIDE SEQUENCE</scope>
    <source>
        <strain evidence="1">FP105234-sp</strain>
    </source>
</reference>
<keyword evidence="2" id="KW-1185">Reference proteome</keyword>
<proteinExistence type="predicted"/>
<protein>
    <submittedName>
        <fullName evidence="1">Uncharacterized protein</fullName>
    </submittedName>
</protein>
<dbReference type="EMBL" id="MU275972">
    <property type="protein sequence ID" value="KAI0044765.1"/>
    <property type="molecule type" value="Genomic_DNA"/>
</dbReference>
<gene>
    <name evidence="1" type="ORF">FA95DRAFT_1608289</name>
</gene>
<evidence type="ECO:0000313" key="2">
    <source>
        <dbReference type="Proteomes" id="UP000814033"/>
    </source>
</evidence>